<protein>
    <submittedName>
        <fullName evidence="1">Uncharacterized protein</fullName>
    </submittedName>
</protein>
<dbReference type="EMBL" id="CACTIH010006135">
    <property type="protein sequence ID" value="CAA3004235.1"/>
    <property type="molecule type" value="Genomic_DNA"/>
</dbReference>
<dbReference type="Proteomes" id="UP000594638">
    <property type="component" value="Unassembled WGS sequence"/>
</dbReference>
<dbReference type="Gramene" id="OE9A063039T1">
    <property type="protein sequence ID" value="OE9A063039C1"/>
    <property type="gene ID" value="OE9A063039"/>
</dbReference>
<evidence type="ECO:0000313" key="2">
    <source>
        <dbReference type="Proteomes" id="UP000594638"/>
    </source>
</evidence>
<dbReference type="AlphaFoldDB" id="A0A8S0TM74"/>
<gene>
    <name evidence="1" type="ORF">OLEA9_A063039</name>
</gene>
<sequence>MFAVHDRPYVSLMEVPITLCNPEPLLACSKEPSGVPQRPEWGAYALGLERVLYRILLHYQKRECDGPLSLSYSFPKRVRVRDEPRHGERRQQPIRIPEPTIKWHINPNDPAIPDPGLAGFGDDWGAPDAPLARWGGGAVLPDQAINPLTTRGSGLVRQRPA</sequence>
<reference evidence="1 2" key="1">
    <citation type="submission" date="2019-12" db="EMBL/GenBank/DDBJ databases">
        <authorList>
            <person name="Alioto T."/>
            <person name="Alioto T."/>
            <person name="Gomez Garrido J."/>
        </authorList>
    </citation>
    <scope>NUCLEOTIDE SEQUENCE [LARGE SCALE GENOMIC DNA]</scope>
</reference>
<comment type="caution">
    <text evidence="1">The sequence shown here is derived from an EMBL/GenBank/DDBJ whole genome shotgun (WGS) entry which is preliminary data.</text>
</comment>
<accession>A0A8S0TM74</accession>
<organism evidence="1 2">
    <name type="scientific">Olea europaea subsp. europaea</name>
    <dbReference type="NCBI Taxonomy" id="158383"/>
    <lineage>
        <taxon>Eukaryota</taxon>
        <taxon>Viridiplantae</taxon>
        <taxon>Streptophyta</taxon>
        <taxon>Embryophyta</taxon>
        <taxon>Tracheophyta</taxon>
        <taxon>Spermatophyta</taxon>
        <taxon>Magnoliopsida</taxon>
        <taxon>eudicotyledons</taxon>
        <taxon>Gunneridae</taxon>
        <taxon>Pentapetalae</taxon>
        <taxon>asterids</taxon>
        <taxon>lamiids</taxon>
        <taxon>Lamiales</taxon>
        <taxon>Oleaceae</taxon>
        <taxon>Oleeae</taxon>
        <taxon>Olea</taxon>
    </lineage>
</organism>
<name>A0A8S0TM74_OLEEU</name>
<keyword evidence="2" id="KW-1185">Reference proteome</keyword>
<proteinExistence type="predicted"/>
<evidence type="ECO:0000313" key="1">
    <source>
        <dbReference type="EMBL" id="CAA3004235.1"/>
    </source>
</evidence>